<evidence type="ECO:0000313" key="1">
    <source>
        <dbReference type="EMBL" id="CAB4041764.1"/>
    </source>
</evidence>
<dbReference type="InterPro" id="IPR026509">
    <property type="entry name" value="TMEM183"/>
</dbReference>
<dbReference type="PANTHER" id="PTHR20988:SF2">
    <property type="entry name" value="TRANSMEMBRANE PROTEIN 183A-RELATED"/>
    <property type="match status" value="1"/>
</dbReference>
<keyword evidence="2" id="KW-1185">Reference proteome</keyword>
<dbReference type="Proteomes" id="UP001152795">
    <property type="component" value="Unassembled WGS sequence"/>
</dbReference>
<dbReference type="OrthoDB" id="5955317at2759"/>
<dbReference type="EMBL" id="CACRXK020028886">
    <property type="protein sequence ID" value="CAB4041764.1"/>
    <property type="molecule type" value="Genomic_DNA"/>
</dbReference>
<gene>
    <name evidence="1" type="ORF">PACLA_8A041028</name>
</gene>
<protein>
    <submittedName>
        <fullName evidence="1">Uncharacterized protein</fullName>
    </submittedName>
</protein>
<comment type="caution">
    <text evidence="1">The sequence shown here is derived from an EMBL/GenBank/DDBJ whole genome shotgun (WGS) entry which is preliminary data.</text>
</comment>
<dbReference type="GO" id="GO:0031647">
    <property type="term" value="P:regulation of protein stability"/>
    <property type="evidence" value="ECO:0007669"/>
    <property type="project" value="TreeGrafter"/>
</dbReference>
<evidence type="ECO:0000313" key="2">
    <source>
        <dbReference type="Proteomes" id="UP001152795"/>
    </source>
</evidence>
<name>A0A6S7KG06_PARCT</name>
<reference evidence="1" key="1">
    <citation type="submission" date="2020-04" db="EMBL/GenBank/DDBJ databases">
        <authorList>
            <person name="Alioto T."/>
            <person name="Alioto T."/>
            <person name="Gomez Garrido J."/>
        </authorList>
    </citation>
    <scope>NUCLEOTIDE SEQUENCE</scope>
    <source>
        <strain evidence="1">A484AB</strain>
    </source>
</reference>
<dbReference type="AlphaFoldDB" id="A0A6S7KG06"/>
<accession>A0A6S7KG06</accession>
<proteinExistence type="predicted"/>
<sequence length="274" mass="32132">MNDVTECIRSEYFLPKEKVRSRVMKKDVSINNKKVIKKSGIYYPLDIWFILANYIKPEQIHTFSCICRGSYQAITSRKFWMDLYKRYITDIANLPVCLKPNFIANKPGLKTRIVRALFFAYPNLNNRVLRENSLEMTNVELLQQLIGLRCHNTWYKIESTLKSSHTYLFRFQVGEPKDQNLSQPNEISSTNDHLNHNDEEDYIVLQVKVQDFTRVQFTADAALLDFSMDTNLTTLKMVFGCLDEDDGNEECIVLKSVSGVQLLRWWHPSYPHRD</sequence>
<organism evidence="1 2">
    <name type="scientific">Paramuricea clavata</name>
    <name type="common">Red gorgonian</name>
    <name type="synonym">Violescent sea-whip</name>
    <dbReference type="NCBI Taxonomy" id="317549"/>
    <lineage>
        <taxon>Eukaryota</taxon>
        <taxon>Metazoa</taxon>
        <taxon>Cnidaria</taxon>
        <taxon>Anthozoa</taxon>
        <taxon>Octocorallia</taxon>
        <taxon>Malacalcyonacea</taxon>
        <taxon>Plexauridae</taxon>
        <taxon>Paramuricea</taxon>
    </lineage>
</organism>
<dbReference type="GO" id="GO:0019005">
    <property type="term" value="C:SCF ubiquitin ligase complex"/>
    <property type="evidence" value="ECO:0007669"/>
    <property type="project" value="TreeGrafter"/>
</dbReference>
<dbReference type="PANTHER" id="PTHR20988">
    <property type="entry name" value="TRANSMEMBRANE PROTEIN 183A-RELATED"/>
    <property type="match status" value="1"/>
</dbReference>